<sequence>MVYSVHQSSARTWASSRLPKVSVVRNSSRKRPLKDSQMPVFPRCAGFDKNGAYRAEASPISQGVTGQFGSVGHPDVFGLAARGQDQPIRMIGGLIGVPGSSWPGGQRLAGELVNDVAEAQLKAIDGQVVLIVQRPHMIGAGRGPGAVAPAPGPRRMHLRVFGRRCSRSSFHNRCVRFGLTTKPGGFQGRSQHFSRFWRLCWHCRVG</sequence>
<organism evidence="1 2">
    <name type="scientific">Mycobacterium marinum</name>
    <dbReference type="NCBI Taxonomy" id="1781"/>
    <lineage>
        <taxon>Bacteria</taxon>
        <taxon>Bacillati</taxon>
        <taxon>Actinomycetota</taxon>
        <taxon>Actinomycetes</taxon>
        <taxon>Mycobacteriales</taxon>
        <taxon>Mycobacteriaceae</taxon>
        <taxon>Mycobacterium</taxon>
        <taxon>Mycobacterium ulcerans group</taxon>
    </lineage>
</organism>
<name>A0A3E2MXL2_MYCMR</name>
<proteinExistence type="predicted"/>
<reference evidence="1 2" key="1">
    <citation type="journal article" date="2018" name="Sci. Rep.">
        <title>Extensive genomic diversity among Mycobacterium marinum strains revealed by whole genome sequencing.</title>
        <authorList>
            <person name="Das S."/>
            <person name="Pettersson B.M."/>
            <person name="Behra P.R."/>
            <person name="Mallick A."/>
            <person name="Cheramie M."/>
            <person name="Ramesh M."/>
            <person name="Shirreff L."/>
            <person name="DuCote T."/>
            <person name="Dasgupta S."/>
            <person name="Ennis D.G."/>
            <person name="Kirsebom L.A."/>
        </authorList>
    </citation>
    <scope>NUCLEOTIDE SEQUENCE [LARGE SCALE GENOMIC DNA]</scope>
    <source>
        <strain evidence="1 2">Davis1</strain>
    </source>
</reference>
<gene>
    <name evidence="1" type="ORF">DAVIS_02091</name>
</gene>
<evidence type="ECO:0000313" key="2">
    <source>
        <dbReference type="Proteomes" id="UP000257451"/>
    </source>
</evidence>
<dbReference type="Proteomes" id="UP000257451">
    <property type="component" value="Unassembled WGS sequence"/>
</dbReference>
<dbReference type="AlphaFoldDB" id="A0A3E2MXL2"/>
<evidence type="ECO:0000313" key="1">
    <source>
        <dbReference type="EMBL" id="RFZ42825.1"/>
    </source>
</evidence>
<dbReference type="EMBL" id="PEDF01000062">
    <property type="protein sequence ID" value="RFZ42825.1"/>
    <property type="molecule type" value="Genomic_DNA"/>
</dbReference>
<comment type="caution">
    <text evidence="1">The sequence shown here is derived from an EMBL/GenBank/DDBJ whole genome shotgun (WGS) entry which is preliminary data.</text>
</comment>
<protein>
    <submittedName>
        <fullName evidence="1">Uncharacterized protein</fullName>
    </submittedName>
</protein>
<accession>A0A3E2MXL2</accession>